<dbReference type="InterPro" id="IPR036597">
    <property type="entry name" value="Fido-like_dom_sf"/>
</dbReference>
<dbReference type="PANTHER" id="PTHR39560:SF1">
    <property type="entry name" value="PROTEIN ADENYLYLTRANSFERASE FIC-RELATED"/>
    <property type="match status" value="1"/>
</dbReference>
<evidence type="ECO:0000313" key="10">
    <source>
        <dbReference type="Proteomes" id="UP000406184"/>
    </source>
</evidence>
<evidence type="ECO:0000256" key="3">
    <source>
        <dbReference type="ARBA" id="ARBA00022741"/>
    </source>
</evidence>
<dbReference type="PANTHER" id="PTHR39560">
    <property type="entry name" value="PROTEIN ADENYLYLTRANSFERASE FIC-RELATED"/>
    <property type="match status" value="1"/>
</dbReference>
<reference evidence="9 10" key="1">
    <citation type="submission" date="2019-07" db="EMBL/GenBank/DDBJ databases">
        <authorList>
            <person name="Hibberd C M."/>
            <person name="Gehrig L. J."/>
            <person name="Chang H.-W."/>
            <person name="Venkatesh S."/>
        </authorList>
    </citation>
    <scope>NUCLEOTIDE SEQUENCE [LARGE SCALE GENOMIC DNA]</scope>
    <source>
        <strain evidence="9">Faecalibacterium_prausnitzii_JG_BgPS064</strain>
    </source>
</reference>
<evidence type="ECO:0000256" key="4">
    <source>
        <dbReference type="ARBA" id="ARBA00022840"/>
    </source>
</evidence>
<evidence type="ECO:0000256" key="5">
    <source>
        <dbReference type="ARBA" id="ARBA00034531"/>
    </source>
</evidence>
<keyword evidence="10" id="KW-1185">Reference proteome</keyword>
<comment type="catalytic activity">
    <reaction evidence="6">
        <text>L-threonyl-[protein] + ATP = 3-O-(5'-adenylyl)-L-threonyl-[protein] + diphosphate</text>
        <dbReference type="Rhea" id="RHEA:54292"/>
        <dbReference type="Rhea" id="RHEA-COMP:11060"/>
        <dbReference type="Rhea" id="RHEA-COMP:13847"/>
        <dbReference type="ChEBI" id="CHEBI:30013"/>
        <dbReference type="ChEBI" id="CHEBI:30616"/>
        <dbReference type="ChEBI" id="CHEBI:33019"/>
        <dbReference type="ChEBI" id="CHEBI:138113"/>
        <dbReference type="EC" id="2.7.7.108"/>
    </reaction>
</comment>
<evidence type="ECO:0000256" key="6">
    <source>
        <dbReference type="ARBA" id="ARBA00047939"/>
    </source>
</evidence>
<sequence>MFSKYDVYTTVQSMYCYPDTDVLINKLDIRDKAELKQAEEEFTAVKQMALLQEPIKGRFTKTHLFRIHRFLFEDVYPFAGHIRKEQISKGDTMFYPPDLIDRELERVFKTIHSKKLLAEQDEEKRIQNLSQTMAELNIIHPFREGNGRSTRELIRCMALEYGLHINWGNTDRETLINAAIAAVDDDMAFCDVLRQCIEKKDT</sequence>
<dbReference type="SUPFAM" id="SSF140931">
    <property type="entry name" value="Fic-like"/>
    <property type="match status" value="1"/>
</dbReference>
<evidence type="ECO:0000313" key="9">
    <source>
        <dbReference type="EMBL" id="VUX15394.1"/>
    </source>
</evidence>
<proteinExistence type="predicted"/>
<dbReference type="EMBL" id="CABHMY010000122">
    <property type="protein sequence ID" value="VUX15394.1"/>
    <property type="molecule type" value="Genomic_DNA"/>
</dbReference>
<dbReference type="GO" id="GO:0070733">
    <property type="term" value="F:AMPylase activity"/>
    <property type="evidence" value="ECO:0007669"/>
    <property type="project" value="UniProtKB-EC"/>
</dbReference>
<dbReference type="EC" id="2.7.7.108" evidence="5"/>
<keyword evidence="2 9" id="KW-0548">Nucleotidyltransferase</keyword>
<dbReference type="AlphaFoldDB" id="A0A564U773"/>
<evidence type="ECO:0000259" key="8">
    <source>
        <dbReference type="PROSITE" id="PS51459"/>
    </source>
</evidence>
<dbReference type="Gene3D" id="1.10.3290.10">
    <property type="entry name" value="Fido-like domain"/>
    <property type="match status" value="1"/>
</dbReference>
<dbReference type="RefSeq" id="WP_158399277.1">
    <property type="nucleotide sequence ID" value="NZ_CABHMY010000122.1"/>
</dbReference>
<accession>A0A564U773</accession>
<name>A0A564U773_9FIRM</name>
<comment type="catalytic activity">
    <reaction evidence="7">
        <text>L-tyrosyl-[protein] + ATP = O-(5'-adenylyl)-L-tyrosyl-[protein] + diphosphate</text>
        <dbReference type="Rhea" id="RHEA:54288"/>
        <dbReference type="Rhea" id="RHEA-COMP:10136"/>
        <dbReference type="Rhea" id="RHEA-COMP:13846"/>
        <dbReference type="ChEBI" id="CHEBI:30616"/>
        <dbReference type="ChEBI" id="CHEBI:33019"/>
        <dbReference type="ChEBI" id="CHEBI:46858"/>
        <dbReference type="ChEBI" id="CHEBI:83624"/>
        <dbReference type="EC" id="2.7.7.108"/>
    </reaction>
</comment>
<evidence type="ECO:0000256" key="1">
    <source>
        <dbReference type="ARBA" id="ARBA00022679"/>
    </source>
</evidence>
<dbReference type="PROSITE" id="PS51459">
    <property type="entry name" value="FIDO"/>
    <property type="match status" value="1"/>
</dbReference>
<evidence type="ECO:0000256" key="7">
    <source>
        <dbReference type="ARBA" id="ARBA00048696"/>
    </source>
</evidence>
<dbReference type="InterPro" id="IPR003812">
    <property type="entry name" value="Fido"/>
</dbReference>
<keyword evidence="4" id="KW-0067">ATP-binding</keyword>
<keyword evidence="1 9" id="KW-0808">Transferase</keyword>
<keyword evidence="3" id="KW-0547">Nucleotide-binding</keyword>
<feature type="domain" description="Fido" evidence="8">
    <location>
        <begin position="59"/>
        <end position="195"/>
    </location>
</feature>
<evidence type="ECO:0000256" key="2">
    <source>
        <dbReference type="ARBA" id="ARBA00022695"/>
    </source>
</evidence>
<organism evidence="9 10">
    <name type="scientific">Faecalibacterium prausnitzii</name>
    <dbReference type="NCBI Taxonomy" id="853"/>
    <lineage>
        <taxon>Bacteria</taxon>
        <taxon>Bacillati</taxon>
        <taxon>Bacillota</taxon>
        <taxon>Clostridia</taxon>
        <taxon>Eubacteriales</taxon>
        <taxon>Oscillospiraceae</taxon>
        <taxon>Faecalibacterium</taxon>
    </lineage>
</organism>
<protein>
    <recommendedName>
        <fullName evidence="5">protein adenylyltransferase</fullName>
        <ecNumber evidence="5">2.7.7.108</ecNumber>
    </recommendedName>
</protein>
<dbReference type="GO" id="GO:0051302">
    <property type="term" value="P:regulation of cell division"/>
    <property type="evidence" value="ECO:0007669"/>
    <property type="project" value="TreeGrafter"/>
</dbReference>
<dbReference type="Proteomes" id="UP000406184">
    <property type="component" value="Unassembled WGS sequence"/>
</dbReference>
<dbReference type="GO" id="GO:0005524">
    <property type="term" value="F:ATP binding"/>
    <property type="evidence" value="ECO:0007669"/>
    <property type="project" value="UniProtKB-KW"/>
</dbReference>
<gene>
    <name evidence="9" type="primary">vbhT</name>
    <name evidence="9" type="ORF">FPPS064S07_01098</name>
</gene>
<dbReference type="Pfam" id="PF02661">
    <property type="entry name" value="Fic"/>
    <property type="match status" value="1"/>
</dbReference>